<dbReference type="PANTHER" id="PTHR39940">
    <property type="entry name" value="PROTHORACICOTROPIC HORMONE, ISOFORM F"/>
    <property type="match status" value="1"/>
</dbReference>
<gene>
    <name evidence="2" type="primary">PTTH</name>
    <name evidence="3" type="ORF">O3G_MSEX005600</name>
</gene>
<dbReference type="EMBL" id="JH668359">
    <property type="protein sequence ID" value="KAG6448566.1"/>
    <property type="molecule type" value="Genomic_DNA"/>
</dbReference>
<protein>
    <submittedName>
        <fullName evidence="2">Prothoracicotrophic hormone</fullName>
    </submittedName>
</protein>
<proteinExistence type="evidence at transcript level"/>
<reference evidence="2" key="1">
    <citation type="journal article" date="2003" name="Insect Biochem. Mol. Biol.">
        <title>Molecular cloning of the prothoracicotropic hormone from the tobacco hornworm, Manduca sexta.</title>
        <authorList>
            <person name="Shionoya M."/>
            <person name="Matsubayashi H."/>
            <person name="Asahina M."/>
            <person name="Kuniyoshi H."/>
            <person name="Nagata S."/>
            <person name="Riddiford L.M."/>
            <person name="Kataoka H."/>
        </authorList>
    </citation>
    <scope>NUCLEOTIDE SEQUENCE</scope>
</reference>
<dbReference type="EMBL" id="JH668359">
    <property type="protein sequence ID" value="KAG6448565.1"/>
    <property type="molecule type" value="Genomic_DNA"/>
</dbReference>
<reference evidence="3" key="2">
    <citation type="journal article" date="2016" name="Insect Biochem. Mol. Biol.">
        <title>Multifaceted biological insights from a draft genome sequence of the tobacco hornworm moth, Manduca sexta.</title>
        <authorList>
            <person name="Kanost M.R."/>
            <person name="Arrese E.L."/>
            <person name="Cao X."/>
            <person name="Chen Y.R."/>
            <person name="Chellapilla S."/>
            <person name="Goldsmith M.R."/>
            <person name="Grosse-Wilde E."/>
            <person name="Heckel D.G."/>
            <person name="Herndon N."/>
            <person name="Jiang H."/>
            <person name="Papanicolaou A."/>
            <person name="Qu J."/>
            <person name="Soulages J.L."/>
            <person name="Vogel H."/>
            <person name="Walters J."/>
            <person name="Waterhouse R.M."/>
            <person name="Ahn S.J."/>
            <person name="Almeida F.C."/>
            <person name="An C."/>
            <person name="Aqrawi P."/>
            <person name="Bretschneider A."/>
            <person name="Bryant W.B."/>
            <person name="Bucks S."/>
            <person name="Chao H."/>
            <person name="Chevignon G."/>
            <person name="Christen J.M."/>
            <person name="Clarke D.F."/>
            <person name="Dittmer N.T."/>
            <person name="Ferguson L.C.F."/>
            <person name="Garavelou S."/>
            <person name="Gordon K.H.J."/>
            <person name="Gunaratna R.T."/>
            <person name="Han Y."/>
            <person name="Hauser F."/>
            <person name="He Y."/>
            <person name="Heidel-Fischer H."/>
            <person name="Hirsh A."/>
            <person name="Hu Y."/>
            <person name="Jiang H."/>
            <person name="Kalra D."/>
            <person name="Klinner C."/>
            <person name="Konig C."/>
            <person name="Kovar C."/>
            <person name="Kroll A.R."/>
            <person name="Kuwar S.S."/>
            <person name="Lee S.L."/>
            <person name="Lehman R."/>
            <person name="Li K."/>
            <person name="Li Z."/>
            <person name="Liang H."/>
            <person name="Lovelace S."/>
            <person name="Lu Z."/>
            <person name="Mansfield J.H."/>
            <person name="McCulloch K.J."/>
            <person name="Mathew T."/>
            <person name="Morton B."/>
            <person name="Muzny D.M."/>
            <person name="Neunemann D."/>
            <person name="Ongeri F."/>
            <person name="Pauchet Y."/>
            <person name="Pu L.L."/>
            <person name="Pyrousis I."/>
            <person name="Rao X.J."/>
            <person name="Redding A."/>
            <person name="Roesel C."/>
            <person name="Sanchez-Gracia A."/>
            <person name="Schaack S."/>
            <person name="Shukla A."/>
            <person name="Tetreau G."/>
            <person name="Wang Y."/>
            <person name="Xiong G.H."/>
            <person name="Traut W."/>
            <person name="Walsh T.K."/>
            <person name="Worley K.C."/>
            <person name="Wu D."/>
            <person name="Wu W."/>
            <person name="Wu Y.Q."/>
            <person name="Zhang X."/>
            <person name="Zou Z."/>
            <person name="Zucker H."/>
            <person name="Briscoe A.D."/>
            <person name="Burmester T."/>
            <person name="Clem R.J."/>
            <person name="Feyereisen R."/>
            <person name="Grimmelikhuijzen C.J.P."/>
            <person name="Hamodrakas S.J."/>
            <person name="Hansson B.S."/>
            <person name="Huguet E."/>
            <person name="Jermiin L.S."/>
            <person name="Lan Q."/>
            <person name="Lehman H.K."/>
            <person name="Lorenzen M."/>
            <person name="Merzendorfer H."/>
            <person name="Michalopoulos I."/>
            <person name="Morton D.B."/>
            <person name="Muthukrishnan S."/>
            <person name="Oakeshott J.G."/>
            <person name="Palmer W."/>
            <person name="Park Y."/>
            <person name="Passarelli A.L."/>
            <person name="Rozas J."/>
            <person name="Schwartz L.M."/>
            <person name="Smith W."/>
            <person name="Southgate A."/>
            <person name="Vilcinskas A."/>
            <person name="Vogt R."/>
            <person name="Wang P."/>
            <person name="Werren J."/>
            <person name="Yu X.Q."/>
            <person name="Zhou J.J."/>
            <person name="Brown S.J."/>
            <person name="Scherer S.E."/>
            <person name="Richards S."/>
            <person name="Blissard G.W."/>
        </authorList>
    </citation>
    <scope>NUCLEOTIDE SEQUENCE</scope>
</reference>
<feature type="chain" id="PRO_5038288866" evidence="1">
    <location>
        <begin position="27"/>
        <end position="217"/>
    </location>
</feature>
<dbReference type="Gene3D" id="2.10.90.10">
    <property type="entry name" value="Cystine-knot cytokines"/>
    <property type="match status" value="1"/>
</dbReference>
<dbReference type="InterPro" id="IPR052876">
    <property type="entry name" value="Insect_Hormone_Regulators"/>
</dbReference>
<keyword evidence="1" id="KW-0732">Signal</keyword>
<keyword evidence="4" id="KW-1185">Reference proteome</keyword>
<dbReference type="PANTHER" id="PTHR39940:SF1">
    <property type="entry name" value="PROTHORACICOTROPIC HORMONE, ISOFORM F"/>
    <property type="match status" value="1"/>
</dbReference>
<dbReference type="Proteomes" id="UP000791440">
    <property type="component" value="Unassembled WGS sequence"/>
</dbReference>
<evidence type="ECO:0000313" key="4">
    <source>
        <dbReference type="Proteomes" id="UP000791440"/>
    </source>
</evidence>
<dbReference type="EMBL" id="AY007724">
    <property type="protein sequence ID" value="AAG14368.1"/>
    <property type="molecule type" value="mRNA"/>
</dbReference>
<sequence length="217" mass="25033">MKPLRTIILCSCIFMVIQFLAPTAMAIKRTSNINEYTVENERTRKKQNYLLHRNKNSFRDKDNFGLMYKTEPFEPDANPEELSAFIVDYANMIRNDVILLDNSVETRTRKRGNIKVEEYNQAIPDPPCSCEYKKGFINLGENVFPSNIETINCSTNQQQSCPPPYICKESIYEIKILRKRKSMAEKSLARPTDLEIGWVAESLPISVGCICTRDYVI</sequence>
<dbReference type="InterPro" id="IPR029034">
    <property type="entry name" value="Cystine-knot_cytokine"/>
</dbReference>
<evidence type="ECO:0000313" key="3">
    <source>
        <dbReference type="EMBL" id="KAG6448565.1"/>
    </source>
</evidence>
<dbReference type="SUPFAM" id="SSF57501">
    <property type="entry name" value="Cystine-knot cytokines"/>
    <property type="match status" value="1"/>
</dbReference>
<evidence type="ECO:0000256" key="1">
    <source>
        <dbReference type="SAM" id="SignalP"/>
    </source>
</evidence>
<evidence type="ECO:0000313" key="2">
    <source>
        <dbReference type="EMBL" id="AAG14368.1"/>
    </source>
</evidence>
<reference evidence="3" key="3">
    <citation type="submission" date="2020-12" db="EMBL/GenBank/DDBJ databases">
        <authorList>
            <person name="Kanost M."/>
        </authorList>
    </citation>
    <scope>NUCLEOTIDE SEQUENCE</scope>
</reference>
<organism evidence="2">
    <name type="scientific">Manduca sexta</name>
    <name type="common">Tobacco hawkmoth</name>
    <name type="synonym">Tobacco hornworm</name>
    <dbReference type="NCBI Taxonomy" id="7130"/>
    <lineage>
        <taxon>Eukaryota</taxon>
        <taxon>Metazoa</taxon>
        <taxon>Ecdysozoa</taxon>
        <taxon>Arthropoda</taxon>
        <taxon>Hexapoda</taxon>
        <taxon>Insecta</taxon>
        <taxon>Pterygota</taxon>
        <taxon>Neoptera</taxon>
        <taxon>Endopterygota</taxon>
        <taxon>Lepidoptera</taxon>
        <taxon>Glossata</taxon>
        <taxon>Ditrysia</taxon>
        <taxon>Bombycoidea</taxon>
        <taxon>Sphingidae</taxon>
        <taxon>Sphinginae</taxon>
        <taxon>Sphingini</taxon>
        <taxon>Manduca</taxon>
    </lineage>
</organism>
<dbReference type="OrthoDB" id="5950649at2759"/>
<feature type="signal peptide" evidence="1">
    <location>
        <begin position="1"/>
        <end position="26"/>
    </location>
</feature>
<accession>Q95UY8</accession>
<dbReference type="AlphaFoldDB" id="Q95UY8"/>
<name>Q95UY8_MANSE</name>